<name>A0A3M7ZXA3_9MICO</name>
<dbReference type="GO" id="GO:0015267">
    <property type="term" value="F:channel activity"/>
    <property type="evidence" value="ECO:0007669"/>
    <property type="project" value="InterPro"/>
</dbReference>
<dbReference type="Gene3D" id="1.20.1080.10">
    <property type="entry name" value="Glycerol uptake facilitator protein"/>
    <property type="match status" value="1"/>
</dbReference>
<organism evidence="8 9">
    <name type="scientific">Agromyces tardus</name>
    <dbReference type="NCBI Taxonomy" id="2583849"/>
    <lineage>
        <taxon>Bacteria</taxon>
        <taxon>Bacillati</taxon>
        <taxon>Actinomycetota</taxon>
        <taxon>Actinomycetes</taxon>
        <taxon>Micrococcales</taxon>
        <taxon>Microbacteriaceae</taxon>
        <taxon>Agromyces</taxon>
    </lineage>
</organism>
<dbReference type="InterPro" id="IPR023271">
    <property type="entry name" value="Aquaporin-like"/>
</dbReference>
<feature type="transmembrane region" description="Helical" evidence="7">
    <location>
        <begin position="105"/>
        <end position="124"/>
    </location>
</feature>
<reference evidence="8 9" key="1">
    <citation type="submission" date="2018-10" db="EMBL/GenBank/DDBJ databases">
        <title>Isolation, diversity and antibacterial activity of antinobacteria from the wheat rhizosphere soil.</title>
        <authorList>
            <person name="Sun T."/>
        </authorList>
    </citation>
    <scope>NUCLEOTIDE SEQUENCE [LARGE SCALE GENOMIC DNA]</scope>
    <source>
        <strain evidence="8 9">SJ-23</strain>
    </source>
</reference>
<comment type="caution">
    <text evidence="8">The sequence shown here is derived from an EMBL/GenBank/DDBJ whole genome shotgun (WGS) entry which is preliminary data.</text>
</comment>
<protein>
    <submittedName>
        <fullName evidence="8">Aquaporin Z</fullName>
    </submittedName>
</protein>
<dbReference type="Pfam" id="PF00230">
    <property type="entry name" value="MIP"/>
    <property type="match status" value="1"/>
</dbReference>
<feature type="transmembrane region" description="Helical" evidence="7">
    <location>
        <begin position="220"/>
        <end position="238"/>
    </location>
</feature>
<dbReference type="PROSITE" id="PS00221">
    <property type="entry name" value="MIP"/>
    <property type="match status" value="1"/>
</dbReference>
<comment type="subcellular location">
    <subcellularLocation>
        <location evidence="1">Membrane</location>
        <topology evidence="1">Multi-pass membrane protein</topology>
    </subcellularLocation>
</comment>
<feature type="transmembrane region" description="Helical" evidence="7">
    <location>
        <begin position="179"/>
        <end position="200"/>
    </location>
</feature>
<evidence type="ECO:0000256" key="3">
    <source>
        <dbReference type="ARBA" id="ARBA00022692"/>
    </source>
</evidence>
<evidence type="ECO:0000256" key="1">
    <source>
        <dbReference type="ARBA" id="ARBA00004141"/>
    </source>
</evidence>
<dbReference type="RefSeq" id="WP_122938580.1">
    <property type="nucleotide sequence ID" value="NZ_JBHSNT010000059.1"/>
</dbReference>
<evidence type="ECO:0000256" key="4">
    <source>
        <dbReference type="ARBA" id="ARBA00022989"/>
    </source>
</evidence>
<dbReference type="OrthoDB" id="9807293at2"/>
<keyword evidence="5 7" id="KW-0472">Membrane</keyword>
<evidence type="ECO:0000256" key="5">
    <source>
        <dbReference type="ARBA" id="ARBA00023136"/>
    </source>
</evidence>
<dbReference type="EMBL" id="RHHB01000073">
    <property type="protein sequence ID" value="RNB43386.1"/>
    <property type="molecule type" value="Genomic_DNA"/>
</dbReference>
<dbReference type="GO" id="GO:0016020">
    <property type="term" value="C:membrane"/>
    <property type="evidence" value="ECO:0007669"/>
    <property type="project" value="UniProtKB-SubCell"/>
</dbReference>
<dbReference type="AlphaFoldDB" id="A0A3M7ZXA3"/>
<dbReference type="Proteomes" id="UP000275048">
    <property type="component" value="Unassembled WGS sequence"/>
</dbReference>
<dbReference type="InterPro" id="IPR000425">
    <property type="entry name" value="MIP"/>
</dbReference>
<dbReference type="SUPFAM" id="SSF81338">
    <property type="entry name" value="Aquaporin-like"/>
    <property type="match status" value="1"/>
</dbReference>
<dbReference type="PRINTS" id="PR00783">
    <property type="entry name" value="MINTRINSICP"/>
</dbReference>
<keyword evidence="3 6" id="KW-0812">Transmembrane</keyword>
<feature type="transmembrane region" description="Helical" evidence="7">
    <location>
        <begin position="20"/>
        <end position="42"/>
    </location>
</feature>
<dbReference type="InterPro" id="IPR034294">
    <property type="entry name" value="Aquaporin_transptr"/>
</dbReference>
<dbReference type="PANTHER" id="PTHR45724:SF13">
    <property type="entry name" value="AQUAPORIN NIP1-1-RELATED"/>
    <property type="match status" value="1"/>
</dbReference>
<feature type="transmembrane region" description="Helical" evidence="7">
    <location>
        <begin position="144"/>
        <end position="167"/>
    </location>
</feature>
<evidence type="ECO:0000256" key="6">
    <source>
        <dbReference type="RuleBase" id="RU000477"/>
    </source>
</evidence>
<evidence type="ECO:0000313" key="9">
    <source>
        <dbReference type="Proteomes" id="UP000275048"/>
    </source>
</evidence>
<keyword evidence="2 6" id="KW-0813">Transport</keyword>
<accession>A0A3M7ZXA3</accession>
<gene>
    <name evidence="8" type="ORF">EDM22_18640</name>
</gene>
<evidence type="ECO:0000313" key="8">
    <source>
        <dbReference type="EMBL" id="RNB43386.1"/>
    </source>
</evidence>
<dbReference type="InterPro" id="IPR022357">
    <property type="entry name" value="MIP_CS"/>
</dbReference>
<proteinExistence type="inferred from homology"/>
<feature type="transmembrane region" description="Helical" evidence="7">
    <location>
        <begin position="49"/>
        <end position="70"/>
    </location>
</feature>
<sequence length="260" mass="25596">MSDAPASAVPTIVQKLAAELLGTFVLVFGVIGTALYAAGFAGGEGNLNVGFLGVAFALGLSVLVSAYAFGAISGGHFNPAVSVGLAVAGRFAWKELPGYVGAQLVGAIAAAAALLAILSGGPLFDALAFRSVSTGYDELSPGGFGLGSFLLVEVIATAVFVFVILGVTSARAAAGFAPLAIGLTLTALALVAIPVSNASFNPARSIATAIFGGGEALGQVWASILAPIAGAALAAFVYRTVFERPAQITGAANPEVAVPA</sequence>
<evidence type="ECO:0000256" key="7">
    <source>
        <dbReference type="SAM" id="Phobius"/>
    </source>
</evidence>
<comment type="similarity">
    <text evidence="6">Belongs to the MIP/aquaporin (TC 1.A.8) family.</text>
</comment>
<dbReference type="PANTHER" id="PTHR45724">
    <property type="entry name" value="AQUAPORIN NIP2-1"/>
    <property type="match status" value="1"/>
</dbReference>
<evidence type="ECO:0000256" key="2">
    <source>
        <dbReference type="ARBA" id="ARBA00022448"/>
    </source>
</evidence>
<keyword evidence="4 7" id="KW-1133">Transmembrane helix</keyword>
<keyword evidence="9" id="KW-1185">Reference proteome</keyword>